<proteinExistence type="predicted"/>
<reference evidence="1 2" key="1">
    <citation type="submission" date="2018-10" db="EMBL/GenBank/DDBJ databases">
        <title>A high-quality apple genome assembly.</title>
        <authorList>
            <person name="Hu J."/>
        </authorList>
    </citation>
    <scope>NUCLEOTIDE SEQUENCE [LARGE SCALE GENOMIC DNA]</scope>
    <source>
        <strain evidence="2">cv. HFTH1</strain>
        <tissue evidence="1">Young leaf</tissue>
    </source>
</reference>
<gene>
    <name evidence="1" type="ORF">DVH24_007925</name>
</gene>
<evidence type="ECO:0000313" key="2">
    <source>
        <dbReference type="Proteomes" id="UP000290289"/>
    </source>
</evidence>
<dbReference type="EMBL" id="RDQH01000332">
    <property type="protein sequence ID" value="RXH95425.1"/>
    <property type="molecule type" value="Genomic_DNA"/>
</dbReference>
<protein>
    <submittedName>
        <fullName evidence="1">Uncharacterized protein</fullName>
    </submittedName>
</protein>
<organism evidence="1 2">
    <name type="scientific">Malus domestica</name>
    <name type="common">Apple</name>
    <name type="synonym">Pyrus malus</name>
    <dbReference type="NCBI Taxonomy" id="3750"/>
    <lineage>
        <taxon>Eukaryota</taxon>
        <taxon>Viridiplantae</taxon>
        <taxon>Streptophyta</taxon>
        <taxon>Embryophyta</taxon>
        <taxon>Tracheophyta</taxon>
        <taxon>Spermatophyta</taxon>
        <taxon>Magnoliopsida</taxon>
        <taxon>eudicotyledons</taxon>
        <taxon>Gunneridae</taxon>
        <taxon>Pentapetalae</taxon>
        <taxon>rosids</taxon>
        <taxon>fabids</taxon>
        <taxon>Rosales</taxon>
        <taxon>Rosaceae</taxon>
        <taxon>Amygdaloideae</taxon>
        <taxon>Maleae</taxon>
        <taxon>Malus</taxon>
    </lineage>
</organism>
<name>A0A498JK79_MALDO</name>
<dbReference type="Proteomes" id="UP000290289">
    <property type="component" value="Chromosome 6"/>
</dbReference>
<sequence>MYDLHSGIYDSIGNHDDILTSTFGAKPVSSYLHSTLIDNDPTQWRVGLQIRCDQLFTRLLFEKNVSAKRRVSIFFDNTTNADVNDDIYNMGRNFKGAASGELAAPTSLGLSVKNNLSPPIPLVVTALPVDERNSADRSATSTWV</sequence>
<keyword evidence="2" id="KW-1185">Reference proteome</keyword>
<evidence type="ECO:0000313" key="1">
    <source>
        <dbReference type="EMBL" id="RXH95425.1"/>
    </source>
</evidence>
<comment type="caution">
    <text evidence="1">The sequence shown here is derived from an EMBL/GenBank/DDBJ whole genome shotgun (WGS) entry which is preliminary data.</text>
</comment>
<dbReference type="AlphaFoldDB" id="A0A498JK79"/>
<accession>A0A498JK79</accession>